<dbReference type="InterPro" id="IPR052929">
    <property type="entry name" value="RNase_H-like_EbsB-rel"/>
</dbReference>
<dbReference type="AlphaFoldDB" id="K9EBD2"/>
<dbReference type="eggNOG" id="COG0328">
    <property type="taxonomic scope" value="Bacteria"/>
</dbReference>
<comment type="caution">
    <text evidence="2">The sequence shown here is derived from an EMBL/GenBank/DDBJ whole genome shotgun (WGS) entry which is preliminary data.</text>
</comment>
<dbReference type="InterPro" id="IPR002156">
    <property type="entry name" value="RNaseH_domain"/>
</dbReference>
<dbReference type="PANTHER" id="PTHR47074">
    <property type="entry name" value="BNAC02G40300D PROTEIN"/>
    <property type="match status" value="1"/>
</dbReference>
<protein>
    <recommendedName>
        <fullName evidence="1">RNase H type-1 domain-containing protein</fullName>
    </recommendedName>
</protein>
<dbReference type="PROSITE" id="PS50879">
    <property type="entry name" value="RNASE_H_1"/>
    <property type="match status" value="1"/>
</dbReference>
<proteinExistence type="predicted"/>
<evidence type="ECO:0000313" key="3">
    <source>
        <dbReference type="Proteomes" id="UP000009875"/>
    </source>
</evidence>
<dbReference type="CDD" id="cd09279">
    <property type="entry name" value="RNase_HI_like"/>
    <property type="match status" value="1"/>
</dbReference>
<dbReference type="InterPro" id="IPR036397">
    <property type="entry name" value="RNaseH_sf"/>
</dbReference>
<dbReference type="SUPFAM" id="SSF53098">
    <property type="entry name" value="Ribonuclease H-like"/>
    <property type="match status" value="1"/>
</dbReference>
<feature type="domain" description="RNase H type-1" evidence="1">
    <location>
        <begin position="1"/>
        <end position="133"/>
    </location>
</feature>
<dbReference type="Gene3D" id="3.30.420.10">
    <property type="entry name" value="Ribonuclease H-like superfamily/Ribonuclease H"/>
    <property type="match status" value="1"/>
</dbReference>
<dbReference type="OrthoDB" id="7845843at2"/>
<name>K9EBD2_9LACT</name>
<organism evidence="2 3">
    <name type="scientific">Alloiococcus otitis ATCC 51267</name>
    <dbReference type="NCBI Taxonomy" id="883081"/>
    <lineage>
        <taxon>Bacteria</taxon>
        <taxon>Bacillati</taxon>
        <taxon>Bacillota</taxon>
        <taxon>Bacilli</taxon>
        <taxon>Lactobacillales</taxon>
        <taxon>Carnobacteriaceae</taxon>
        <taxon>Alloiococcus</taxon>
    </lineage>
</organism>
<evidence type="ECO:0000259" key="1">
    <source>
        <dbReference type="PROSITE" id="PS50879"/>
    </source>
</evidence>
<dbReference type="PANTHER" id="PTHR47074:SF11">
    <property type="entry name" value="REVERSE TRANSCRIPTASE-LIKE PROTEIN"/>
    <property type="match status" value="1"/>
</dbReference>
<dbReference type="GO" id="GO:0004523">
    <property type="term" value="F:RNA-DNA hybrid ribonuclease activity"/>
    <property type="evidence" value="ECO:0007669"/>
    <property type="project" value="InterPro"/>
</dbReference>
<reference evidence="2 3" key="1">
    <citation type="submission" date="2012-09" db="EMBL/GenBank/DDBJ databases">
        <title>The Genome Sequence of Alloiococcus otitis ATCC 51267.</title>
        <authorList>
            <consortium name="The Broad Institute Genome Sequencing Platform"/>
            <person name="Earl A."/>
            <person name="Ward D."/>
            <person name="Feldgarden M."/>
            <person name="Gevers D."/>
            <person name="Huys G."/>
            <person name="Walker B."/>
            <person name="Young S.K."/>
            <person name="Zeng Q."/>
            <person name="Gargeya S."/>
            <person name="Fitzgerald M."/>
            <person name="Haas B."/>
            <person name="Abouelleil A."/>
            <person name="Alvarado L."/>
            <person name="Arachchi H.M."/>
            <person name="Berlin A.M."/>
            <person name="Chapman S.B."/>
            <person name="Goldberg J."/>
            <person name="Griggs A."/>
            <person name="Gujja S."/>
            <person name="Hansen M."/>
            <person name="Howarth C."/>
            <person name="Imamovic A."/>
            <person name="Larimer J."/>
            <person name="McCowen C."/>
            <person name="Montmayeur A."/>
            <person name="Murphy C."/>
            <person name="Neiman D."/>
            <person name="Pearson M."/>
            <person name="Priest M."/>
            <person name="Roberts A."/>
            <person name="Saif S."/>
            <person name="Shea T."/>
            <person name="Sisk P."/>
            <person name="Sykes S."/>
            <person name="Wortman J."/>
            <person name="Nusbaum C."/>
            <person name="Birren B."/>
        </authorList>
    </citation>
    <scope>NUCLEOTIDE SEQUENCE [LARGE SCALE GENOMIC DNA]</scope>
    <source>
        <strain evidence="2 3">ATCC 51267</strain>
    </source>
</reference>
<accession>K9EBD2</accession>
<gene>
    <name evidence="2" type="ORF">HMPREF9698_00448</name>
</gene>
<dbReference type="Pfam" id="PF13456">
    <property type="entry name" value="RVT_3"/>
    <property type="match status" value="1"/>
</dbReference>
<dbReference type="InterPro" id="IPR012337">
    <property type="entry name" value="RNaseH-like_sf"/>
</dbReference>
<dbReference type="Proteomes" id="UP000009875">
    <property type="component" value="Unassembled WGS sequence"/>
</dbReference>
<dbReference type="EMBL" id="AGXA01000007">
    <property type="protein sequence ID" value="EKU93968.1"/>
    <property type="molecule type" value="Genomic_DNA"/>
</dbReference>
<dbReference type="RefSeq" id="WP_003776926.1">
    <property type="nucleotide sequence ID" value="NZ_JH992957.1"/>
</dbReference>
<sequence length="135" mass="15099">MIRVNTDAAYNPKNKKAGLGIVITGPGFHEQIAIPLETSPNNHTAEFQALIYALNWLVDHDLTSQMVFVACDSKALTQVIHNEGSKNEAYQKYLESILALRENFQLITFDWVPESQNKGADNLAKQALRKAQKDT</sequence>
<dbReference type="STRING" id="883081.HMPREF9698_00448"/>
<keyword evidence="3" id="KW-1185">Reference proteome</keyword>
<dbReference type="HOGENOM" id="CLU_095977_2_1_9"/>
<evidence type="ECO:0000313" key="2">
    <source>
        <dbReference type="EMBL" id="EKU93968.1"/>
    </source>
</evidence>
<dbReference type="GO" id="GO:0003676">
    <property type="term" value="F:nucleic acid binding"/>
    <property type="evidence" value="ECO:0007669"/>
    <property type="project" value="InterPro"/>
</dbReference>